<dbReference type="EMBL" id="JAEACQ010000275">
    <property type="protein sequence ID" value="MBL7631519.1"/>
    <property type="molecule type" value="Genomic_DNA"/>
</dbReference>
<name>A0A937RMH4_9ACTN</name>
<dbReference type="AlphaFoldDB" id="A0A937RMH4"/>
<reference evidence="1" key="1">
    <citation type="submission" date="2020-12" db="EMBL/GenBank/DDBJ databases">
        <title>Genomic characterization of non-nitrogen-fixing Frankia strains.</title>
        <authorList>
            <person name="Carlos-Shanley C."/>
            <person name="Guerra T."/>
            <person name="Hahn D."/>
        </authorList>
    </citation>
    <scope>NUCLEOTIDE SEQUENCE</scope>
    <source>
        <strain evidence="1">CN6</strain>
    </source>
</reference>
<gene>
    <name evidence="1" type="ORF">I7412_31050</name>
</gene>
<keyword evidence="2" id="KW-1185">Reference proteome</keyword>
<comment type="caution">
    <text evidence="1">The sequence shown here is derived from an EMBL/GenBank/DDBJ whole genome shotgun (WGS) entry which is preliminary data.</text>
</comment>
<evidence type="ECO:0000313" key="1">
    <source>
        <dbReference type="EMBL" id="MBL7631519.1"/>
    </source>
</evidence>
<evidence type="ECO:0000313" key="2">
    <source>
        <dbReference type="Proteomes" id="UP000604475"/>
    </source>
</evidence>
<sequence>MTQDEDLDLLRGIPAYSKQHQAENAACQAVEQGPHHDQAACPTPARRRTNVQVTARIGILEPNRRSNPLPTTPVPPACLSVGLALGLAVGLMRMLSFAWARFGLARGPQFTFGLFHGVRQDFRQIRGSAQHLRYAQLQRLSILDGGSWTTS</sequence>
<accession>A0A937RMH4</accession>
<dbReference type="RefSeq" id="WP_203004487.1">
    <property type="nucleotide sequence ID" value="NZ_JADWYV010000119.1"/>
</dbReference>
<protein>
    <submittedName>
        <fullName evidence="1">Uncharacterized protein</fullName>
    </submittedName>
</protein>
<organism evidence="1 2">
    <name type="scientific">Frankia nepalensis</name>
    <dbReference type="NCBI Taxonomy" id="1836974"/>
    <lineage>
        <taxon>Bacteria</taxon>
        <taxon>Bacillati</taxon>
        <taxon>Actinomycetota</taxon>
        <taxon>Actinomycetes</taxon>
        <taxon>Frankiales</taxon>
        <taxon>Frankiaceae</taxon>
        <taxon>Frankia</taxon>
    </lineage>
</organism>
<proteinExistence type="predicted"/>
<dbReference type="Proteomes" id="UP000604475">
    <property type="component" value="Unassembled WGS sequence"/>
</dbReference>